<evidence type="ECO:0000256" key="1">
    <source>
        <dbReference type="SAM" id="MobiDB-lite"/>
    </source>
</evidence>
<proteinExistence type="predicted"/>
<protein>
    <submittedName>
        <fullName evidence="2">Uncharacterized protein</fullName>
    </submittedName>
</protein>
<reference evidence="2" key="2">
    <citation type="submission" date="2023-01" db="EMBL/GenBank/DDBJ databases">
        <authorList>
            <person name="Petersen C."/>
        </authorList>
    </citation>
    <scope>NUCLEOTIDE SEQUENCE</scope>
    <source>
        <strain evidence="2">IBT 17514</strain>
    </source>
</reference>
<name>A0AAD6HWK1_9EURO</name>
<reference evidence="2" key="1">
    <citation type="journal article" date="2023" name="IMA Fungus">
        <title>Comparative genomic study of the Penicillium genus elucidates a diverse pangenome and 15 lateral gene transfer events.</title>
        <authorList>
            <person name="Petersen C."/>
            <person name="Sorensen T."/>
            <person name="Nielsen M.R."/>
            <person name="Sondergaard T.E."/>
            <person name="Sorensen J.L."/>
            <person name="Fitzpatrick D.A."/>
            <person name="Frisvad J.C."/>
            <person name="Nielsen K.L."/>
        </authorList>
    </citation>
    <scope>NUCLEOTIDE SEQUENCE</scope>
    <source>
        <strain evidence="2">IBT 17514</strain>
    </source>
</reference>
<evidence type="ECO:0000313" key="3">
    <source>
        <dbReference type="Proteomes" id="UP001215712"/>
    </source>
</evidence>
<dbReference type="AlphaFoldDB" id="A0AAD6HWK1"/>
<accession>A0AAD6HWK1</accession>
<sequence>MDELKELKERITKAGIDILKSEPSKPKEPLLEPVPLRPSDDLTEASRVKWEYYGKPILDIRKVPEGWTDEEPDLNPEDLDAHIERCHERLGENIMPLIFEDRLSYLLEERSNREKLMKKWPKLSYYSALRLEELLLTQDHINKIGDPNKLASTMKAIIFAYKSRTLEWKQGLVTYWSHGTQLCTPRPFSWEEFGQVNHKHNGWEAFWVEGLHGPGPLRKFYLHRTFWPAKYDSAQTEFRAHQQVHPSLIAVSVALRNPRLITREDAPYIADLPGFSTVPFEPQTMDVPQGGEQPPVDQTVTLYPHTDRAGRIEAQPGGFEPYPALTFWLDDDTGSDTMVLQQNDFDLLRDNVERSGQARPPPAPLLGTVRFNTADGAAVTNDIRALEVNMFDKRGNAMSPVWDWVECAVSTMELEPHSRPLRLLGPWLRHRFYTGTSPDGTGRLYVHDRLRGFARLKRVHMGESGLLRRHQYPPLELGADGQQMMRHAADGQFRTPSPQLAGEKREYQLPLRSKQAEDERQNRESEDAHDSRIASHIRETERRIDAVRASLLEAKQTRPEHSDIDGAIQEFSAAKQNLMVAKMALESRRFDRDYQKLKALEKDPGIIAPAGWEGPESASEGDDEILSSHSQSG</sequence>
<keyword evidence="3" id="KW-1185">Reference proteome</keyword>
<feature type="region of interest" description="Disordered" evidence="1">
    <location>
        <begin position="509"/>
        <end position="539"/>
    </location>
</feature>
<evidence type="ECO:0000313" key="2">
    <source>
        <dbReference type="EMBL" id="KAJ5740704.1"/>
    </source>
</evidence>
<organism evidence="2 3">
    <name type="scientific">Penicillium malachiteum</name>
    <dbReference type="NCBI Taxonomy" id="1324776"/>
    <lineage>
        <taxon>Eukaryota</taxon>
        <taxon>Fungi</taxon>
        <taxon>Dikarya</taxon>
        <taxon>Ascomycota</taxon>
        <taxon>Pezizomycotina</taxon>
        <taxon>Eurotiomycetes</taxon>
        <taxon>Eurotiomycetidae</taxon>
        <taxon>Eurotiales</taxon>
        <taxon>Aspergillaceae</taxon>
        <taxon>Penicillium</taxon>
    </lineage>
</organism>
<gene>
    <name evidence="2" type="ORF">N7493_000576</name>
</gene>
<feature type="region of interest" description="Disordered" evidence="1">
    <location>
        <begin position="606"/>
        <end position="633"/>
    </location>
</feature>
<dbReference type="EMBL" id="JAQJAN010000001">
    <property type="protein sequence ID" value="KAJ5740704.1"/>
    <property type="molecule type" value="Genomic_DNA"/>
</dbReference>
<feature type="compositionally biased region" description="Basic and acidic residues" evidence="1">
    <location>
        <begin position="514"/>
        <end position="539"/>
    </location>
</feature>
<dbReference type="Proteomes" id="UP001215712">
    <property type="component" value="Unassembled WGS sequence"/>
</dbReference>
<comment type="caution">
    <text evidence="2">The sequence shown here is derived from an EMBL/GenBank/DDBJ whole genome shotgun (WGS) entry which is preliminary data.</text>
</comment>